<evidence type="ECO:0000259" key="4">
    <source>
        <dbReference type="PROSITE" id="PS50090"/>
    </source>
</evidence>
<dbReference type="InterPro" id="IPR009057">
    <property type="entry name" value="Homeodomain-like_sf"/>
</dbReference>
<proteinExistence type="predicted"/>
<dbReference type="VEuPathDB" id="GiardiaDB:SS50377_21931"/>
<dbReference type="InterPro" id="IPR001005">
    <property type="entry name" value="SANT/Myb"/>
</dbReference>
<name>V6LQL7_9EUKA</name>
<dbReference type="Gene3D" id="1.10.10.60">
    <property type="entry name" value="Homeodomain-like"/>
    <property type="match status" value="1"/>
</dbReference>
<sequence>MSFFELSFTEPYSMNYLIQRIQELENRIQILESQQSARPKEKSGHWTSTEHKQFITALMTYGFSKRAEIANQIPSRNSQHVSSHLQKFIRKIDQLVSFTLLPITFPLSILICGIARIRSEINLPLQIEFDECARAQAEFINNRFKFVEDKITNDEIAILPLNLKLGKTGINHFEIGVKQIENARLWEQTQKYYTQRLREIQRISSLKESPHFAIWYVSDKFDVEEDIVCGDYICGIVLQSLKNEYQ</sequence>
<dbReference type="NCBIfam" id="TIGR01557">
    <property type="entry name" value="myb_SHAQKYF"/>
    <property type="match status" value="1"/>
</dbReference>
<dbReference type="InterPro" id="IPR017930">
    <property type="entry name" value="Myb_dom"/>
</dbReference>
<protein>
    <submittedName>
        <fullName evidence="6">Myb-like DNA-binding domain-containing protein</fullName>
    </submittedName>
</protein>
<accession>V6LQL7</accession>
<dbReference type="PROSITE" id="PS51294">
    <property type="entry name" value="HTH_MYB"/>
    <property type="match status" value="1"/>
</dbReference>
<dbReference type="PROSITE" id="PS50090">
    <property type="entry name" value="MYB_LIKE"/>
    <property type="match status" value="1"/>
</dbReference>
<dbReference type="EMBL" id="KI546053">
    <property type="protein sequence ID" value="EST46972.1"/>
    <property type="molecule type" value="Genomic_DNA"/>
</dbReference>
<reference evidence="7" key="2">
    <citation type="submission" date="2020-12" db="EMBL/GenBank/DDBJ databases">
        <title>New Spironucleus salmonicida genome in near-complete chromosomes.</title>
        <authorList>
            <person name="Xu F."/>
            <person name="Kurt Z."/>
            <person name="Jimenez-Gonzalez A."/>
            <person name="Astvaldsson A."/>
            <person name="Andersson J.O."/>
            <person name="Svard S.G."/>
        </authorList>
    </citation>
    <scope>NUCLEOTIDE SEQUENCE</scope>
    <source>
        <strain evidence="7">ATCC 50377</strain>
    </source>
</reference>
<reference evidence="6 7" key="1">
    <citation type="journal article" date="2014" name="PLoS Genet.">
        <title>The Genome of Spironucleus salmonicida Highlights a Fish Pathogen Adapted to Fluctuating Environments.</title>
        <authorList>
            <person name="Xu F."/>
            <person name="Jerlstrom-Hultqvist J."/>
            <person name="Einarsson E."/>
            <person name="Astvaldsson A."/>
            <person name="Svard S.G."/>
            <person name="Andersson J.O."/>
        </authorList>
    </citation>
    <scope>NUCLEOTIDE SEQUENCE</scope>
    <source>
        <strain evidence="7">ATCC 50377</strain>
    </source>
</reference>
<gene>
    <name evidence="6" type="ORF">SS50377_12925</name>
    <name evidence="7" type="ORF">SS50377_21931</name>
</gene>
<keyword evidence="8" id="KW-1185">Reference proteome</keyword>
<dbReference type="AlphaFoldDB" id="V6LQL7"/>
<feature type="domain" description="Myb-like" evidence="4">
    <location>
        <begin position="38"/>
        <end position="89"/>
    </location>
</feature>
<keyword evidence="2" id="KW-0804">Transcription</keyword>
<feature type="domain" description="HTH myb-type" evidence="5">
    <location>
        <begin position="38"/>
        <end position="93"/>
    </location>
</feature>
<evidence type="ECO:0000256" key="3">
    <source>
        <dbReference type="ARBA" id="ARBA00023242"/>
    </source>
</evidence>
<dbReference type="GO" id="GO:0003677">
    <property type="term" value="F:DNA binding"/>
    <property type="evidence" value="ECO:0007669"/>
    <property type="project" value="UniProtKB-KW"/>
</dbReference>
<keyword evidence="6" id="KW-0238">DNA-binding</keyword>
<keyword evidence="1" id="KW-0805">Transcription regulation</keyword>
<dbReference type="EMBL" id="AUWU02000002">
    <property type="protein sequence ID" value="KAH0576368.1"/>
    <property type="molecule type" value="Genomic_DNA"/>
</dbReference>
<dbReference type="SUPFAM" id="SSF46689">
    <property type="entry name" value="Homeodomain-like"/>
    <property type="match status" value="1"/>
</dbReference>
<evidence type="ECO:0000313" key="6">
    <source>
        <dbReference type="EMBL" id="EST46972.1"/>
    </source>
</evidence>
<dbReference type="Pfam" id="PF00249">
    <property type="entry name" value="Myb_DNA-binding"/>
    <property type="match status" value="1"/>
</dbReference>
<evidence type="ECO:0000313" key="7">
    <source>
        <dbReference type="EMBL" id="KAH0576368.1"/>
    </source>
</evidence>
<dbReference type="InterPro" id="IPR006447">
    <property type="entry name" value="Myb_dom_plants"/>
</dbReference>
<evidence type="ECO:0000259" key="5">
    <source>
        <dbReference type="PROSITE" id="PS51294"/>
    </source>
</evidence>
<keyword evidence="3" id="KW-0539">Nucleus</keyword>
<evidence type="ECO:0000256" key="2">
    <source>
        <dbReference type="ARBA" id="ARBA00023163"/>
    </source>
</evidence>
<dbReference type="Proteomes" id="UP000018208">
    <property type="component" value="Unassembled WGS sequence"/>
</dbReference>
<organism evidence="6">
    <name type="scientific">Spironucleus salmonicida</name>
    <dbReference type="NCBI Taxonomy" id="348837"/>
    <lineage>
        <taxon>Eukaryota</taxon>
        <taxon>Metamonada</taxon>
        <taxon>Diplomonadida</taxon>
        <taxon>Hexamitidae</taxon>
        <taxon>Hexamitinae</taxon>
        <taxon>Spironucleus</taxon>
    </lineage>
</organism>
<evidence type="ECO:0000313" key="8">
    <source>
        <dbReference type="Proteomes" id="UP000018208"/>
    </source>
</evidence>
<evidence type="ECO:0000256" key="1">
    <source>
        <dbReference type="ARBA" id="ARBA00023015"/>
    </source>
</evidence>